<dbReference type="SUPFAM" id="SSF46689">
    <property type="entry name" value="Homeodomain-like"/>
    <property type="match status" value="1"/>
</dbReference>
<name>F0YD03_AURAN</name>
<dbReference type="PROSITE" id="PS50090">
    <property type="entry name" value="MYB_LIKE"/>
    <property type="match status" value="2"/>
</dbReference>
<dbReference type="OrthoDB" id="2143914at2759"/>
<dbReference type="InterPro" id="IPR009057">
    <property type="entry name" value="Homeodomain-like_sf"/>
</dbReference>
<dbReference type="SMART" id="SM00717">
    <property type="entry name" value="SANT"/>
    <property type="match status" value="1"/>
</dbReference>
<reference evidence="3 4" key="1">
    <citation type="journal article" date="2011" name="Proc. Natl. Acad. Sci. U.S.A.">
        <title>Niche of harmful alga Aureococcus anophagefferens revealed through ecogenomics.</title>
        <authorList>
            <person name="Gobler C.J."/>
            <person name="Berry D.L."/>
            <person name="Dyhrman S.T."/>
            <person name="Wilhelm S.W."/>
            <person name="Salamov A."/>
            <person name="Lobanov A.V."/>
            <person name="Zhang Y."/>
            <person name="Collier J.L."/>
            <person name="Wurch L.L."/>
            <person name="Kustka A.B."/>
            <person name="Dill B.D."/>
            <person name="Shah M."/>
            <person name="VerBerkmoes N.C."/>
            <person name="Kuo A."/>
            <person name="Terry A."/>
            <person name="Pangilinan J."/>
            <person name="Lindquist E.A."/>
            <person name="Lucas S."/>
            <person name="Paulsen I.T."/>
            <person name="Hattenrath-Lehmann T.K."/>
            <person name="Talmage S.C."/>
            <person name="Walker E.A."/>
            <person name="Koch F."/>
            <person name="Burson A.M."/>
            <person name="Marcoval M.A."/>
            <person name="Tang Y.Z."/>
            <person name="Lecleir G.R."/>
            <person name="Coyne K.J."/>
            <person name="Berg G.M."/>
            <person name="Bertrand E.M."/>
            <person name="Saito M.A."/>
            <person name="Gladyshev V.N."/>
            <person name="Grigoriev I.V."/>
        </authorList>
    </citation>
    <scope>NUCLEOTIDE SEQUENCE [LARGE SCALE GENOMIC DNA]</scope>
    <source>
        <strain evidence="4">CCMP 1984</strain>
    </source>
</reference>
<evidence type="ECO:0000259" key="2">
    <source>
        <dbReference type="PROSITE" id="PS51294"/>
    </source>
</evidence>
<dbReference type="eggNOG" id="KOG0048">
    <property type="taxonomic scope" value="Eukaryota"/>
</dbReference>
<dbReference type="GO" id="GO:0000978">
    <property type="term" value="F:RNA polymerase II cis-regulatory region sequence-specific DNA binding"/>
    <property type="evidence" value="ECO:0007669"/>
    <property type="project" value="TreeGrafter"/>
</dbReference>
<dbReference type="InParanoid" id="F0YD03"/>
<dbReference type="InterPro" id="IPR001005">
    <property type="entry name" value="SANT/Myb"/>
</dbReference>
<evidence type="ECO:0000313" key="3">
    <source>
        <dbReference type="EMBL" id="EGB07082.1"/>
    </source>
</evidence>
<feature type="domain" description="HTH myb-type" evidence="2">
    <location>
        <begin position="1"/>
        <end position="60"/>
    </location>
</feature>
<accession>F0YD03</accession>
<dbReference type="PANTHER" id="PTHR45614">
    <property type="entry name" value="MYB PROTEIN-RELATED"/>
    <property type="match status" value="1"/>
</dbReference>
<feature type="non-terminal residue" evidence="3">
    <location>
        <position position="1"/>
    </location>
</feature>
<dbReference type="RefSeq" id="XP_009038315.1">
    <property type="nucleotide sequence ID" value="XM_009040067.1"/>
</dbReference>
<proteinExistence type="predicted"/>
<dbReference type="GeneID" id="20229372"/>
<feature type="domain" description="Myb-like" evidence="1">
    <location>
        <begin position="57"/>
        <end position="104"/>
    </location>
</feature>
<dbReference type="CDD" id="cd00167">
    <property type="entry name" value="SANT"/>
    <property type="match status" value="1"/>
</dbReference>
<dbReference type="Proteomes" id="UP000002729">
    <property type="component" value="Unassembled WGS sequence"/>
</dbReference>
<organism evidence="4">
    <name type="scientific">Aureococcus anophagefferens</name>
    <name type="common">Harmful bloom alga</name>
    <dbReference type="NCBI Taxonomy" id="44056"/>
    <lineage>
        <taxon>Eukaryota</taxon>
        <taxon>Sar</taxon>
        <taxon>Stramenopiles</taxon>
        <taxon>Ochrophyta</taxon>
        <taxon>Pelagophyceae</taxon>
        <taxon>Pelagomonadales</taxon>
        <taxon>Pelagomonadaceae</taxon>
        <taxon>Aureococcus</taxon>
    </lineage>
</organism>
<dbReference type="Pfam" id="PF13921">
    <property type="entry name" value="Myb_DNA-bind_6"/>
    <property type="match status" value="1"/>
</dbReference>
<gene>
    <name evidence="3" type="ORF">AURANDRAFT_9262</name>
</gene>
<dbReference type="KEGG" id="aaf:AURANDRAFT_9262"/>
<feature type="domain" description="HTH myb-type" evidence="2">
    <location>
        <begin position="61"/>
        <end position="104"/>
    </location>
</feature>
<dbReference type="InterPro" id="IPR017930">
    <property type="entry name" value="Myb_dom"/>
</dbReference>
<sequence length="104" mass="11677">WTAAEDAELAAKVAEFGHLDGSTKRTLDVGNWETVAKHMSTARTAKQLRYRWHAHVDPAAKKGPWTIPEVRTVIVEHSLRGNRWAEISLKVPGRPDGKIEGAWR</sequence>
<dbReference type="InterPro" id="IPR050560">
    <property type="entry name" value="MYB_TF"/>
</dbReference>
<keyword evidence="4" id="KW-1185">Reference proteome</keyword>
<dbReference type="Gene3D" id="1.10.10.60">
    <property type="entry name" value="Homeodomain-like"/>
    <property type="match status" value="2"/>
</dbReference>
<feature type="domain" description="Myb-like" evidence="1">
    <location>
        <begin position="1"/>
        <end position="56"/>
    </location>
</feature>
<evidence type="ECO:0000313" key="4">
    <source>
        <dbReference type="Proteomes" id="UP000002729"/>
    </source>
</evidence>
<feature type="non-terminal residue" evidence="3">
    <location>
        <position position="104"/>
    </location>
</feature>
<dbReference type="GO" id="GO:0000981">
    <property type="term" value="F:DNA-binding transcription factor activity, RNA polymerase II-specific"/>
    <property type="evidence" value="ECO:0007669"/>
    <property type="project" value="TreeGrafter"/>
</dbReference>
<dbReference type="EMBL" id="GL833132">
    <property type="protein sequence ID" value="EGB07082.1"/>
    <property type="molecule type" value="Genomic_DNA"/>
</dbReference>
<evidence type="ECO:0008006" key="5">
    <source>
        <dbReference type="Google" id="ProtNLM"/>
    </source>
</evidence>
<protein>
    <recommendedName>
        <fullName evidence="5">Myb-like domain-containing protein</fullName>
    </recommendedName>
</protein>
<dbReference type="PROSITE" id="PS51294">
    <property type="entry name" value="HTH_MYB"/>
    <property type="match status" value="2"/>
</dbReference>
<dbReference type="AlphaFoldDB" id="F0YD03"/>
<dbReference type="PANTHER" id="PTHR45614:SF25">
    <property type="entry name" value="MYB PROTEIN"/>
    <property type="match status" value="1"/>
</dbReference>
<evidence type="ECO:0000259" key="1">
    <source>
        <dbReference type="PROSITE" id="PS50090"/>
    </source>
</evidence>
<dbReference type="GO" id="GO:0005634">
    <property type="term" value="C:nucleus"/>
    <property type="evidence" value="ECO:0007669"/>
    <property type="project" value="TreeGrafter"/>
</dbReference>